<dbReference type="EMBL" id="QXJM01000016">
    <property type="protein sequence ID" value="RIE05122.1"/>
    <property type="molecule type" value="Genomic_DNA"/>
</dbReference>
<reference evidence="1 2" key="1">
    <citation type="submission" date="2018-09" db="EMBL/GenBank/DDBJ databases">
        <title>Cohnella cavernae sp. nov., isolated from a karst cave.</title>
        <authorList>
            <person name="Zhu H."/>
        </authorList>
    </citation>
    <scope>NUCLEOTIDE SEQUENCE [LARGE SCALE GENOMIC DNA]</scope>
    <source>
        <strain evidence="1 2">K2E09-144</strain>
    </source>
</reference>
<dbReference type="AlphaFoldDB" id="A0A398CRF8"/>
<gene>
    <name evidence="1" type="ORF">D3H35_03070</name>
</gene>
<evidence type="ECO:0000313" key="1">
    <source>
        <dbReference type="EMBL" id="RIE05122.1"/>
    </source>
</evidence>
<comment type="caution">
    <text evidence="1">The sequence shown here is derived from an EMBL/GenBank/DDBJ whole genome shotgun (WGS) entry which is preliminary data.</text>
</comment>
<dbReference type="Proteomes" id="UP000266340">
    <property type="component" value="Unassembled WGS sequence"/>
</dbReference>
<protein>
    <submittedName>
        <fullName evidence="1">Uncharacterized protein</fullName>
    </submittedName>
</protein>
<name>A0A398CRF8_9BACL</name>
<sequence length="161" mass="19280">MICFKYSRPYFLIEDSILPFRTELYFEIFNCFLDEDEILLFAGPVKTTDREYLKYIEERKVLTGSIDTWSWWPKSRKEIIWFRPNTKLEILKEIRVFCSCFVTETKNKNIINFSYALTLEETDEGICLYISEKQSGSFLSEVFPKIKKVLKDDKILYESLI</sequence>
<evidence type="ECO:0000313" key="2">
    <source>
        <dbReference type="Proteomes" id="UP000266340"/>
    </source>
</evidence>
<organism evidence="1 2">
    <name type="scientific">Cohnella faecalis</name>
    <dbReference type="NCBI Taxonomy" id="2315694"/>
    <lineage>
        <taxon>Bacteria</taxon>
        <taxon>Bacillati</taxon>
        <taxon>Bacillota</taxon>
        <taxon>Bacilli</taxon>
        <taxon>Bacillales</taxon>
        <taxon>Paenibacillaceae</taxon>
        <taxon>Cohnella</taxon>
    </lineage>
</organism>
<proteinExistence type="predicted"/>
<dbReference type="OrthoDB" id="2559022at2"/>
<keyword evidence="2" id="KW-1185">Reference proteome</keyword>
<accession>A0A398CRF8</accession>
<dbReference type="RefSeq" id="WP_119147718.1">
    <property type="nucleotide sequence ID" value="NZ_JBHSOV010000021.1"/>
</dbReference>